<evidence type="ECO:0000256" key="2">
    <source>
        <dbReference type="ARBA" id="ARBA00023002"/>
    </source>
</evidence>
<dbReference type="InterPro" id="IPR014027">
    <property type="entry name" value="UDP-Glc/GDP-Man_DH_C"/>
</dbReference>
<dbReference type="SUPFAM" id="SSF52413">
    <property type="entry name" value="UDP-glucose/GDP-mannose dehydrogenase C-terminal domain"/>
    <property type="match status" value="1"/>
</dbReference>
<dbReference type="InterPro" id="IPR014026">
    <property type="entry name" value="UDP-Glc/GDP-Man_DH_dimer"/>
</dbReference>
<keyword evidence="2" id="KW-0560">Oxidoreductase</keyword>
<sequence>MIITHPVSNQLFIIRSSLSSYDIQPNTNYADQSMIDIYLADHWFDLLNRNKEIDESQAEILQALKRMIDHYVEHPPKEVYVKENITPYLQCSDQIAVVGLGYVGLPVALGFAKKYNVTGIDVDLEKLALLQCNHDPSGQFSSDQLAAAHISYTDKGTALQTCRYIIVAVPTPITWNDEPDLTFIESASRLIGKHLAKDTTIIYESTVYPGTTEDICVPILEKESGLRSGIDFFVGYSPERINPGDDKHTFETNNKVVAGQTKHVCNRIYDLYASILDASVYKASSIKVAEAAKIVENTQRDINIAYMNELSIIFGKLGIETSEVIKAAKTKWNFNPYTPGLVGGHCIGIDPYYLIYQSKQHGYHPTFLSNARTVNEGMPDYIVQSLLQIVVKHKFNLKDLNVILLGITFKENITDTRNSKSLAILDQLLALEFHMQVCDPLADPVVFKNNYDMDLLPLNQLTPADVIIFSVPHALFHTLDFSKLTNKGSIMMDIKGVLPASVANQGIYWKL</sequence>
<dbReference type="PIRSF" id="PIRSF000124">
    <property type="entry name" value="UDPglc_GDPman_dh"/>
    <property type="match status" value="1"/>
</dbReference>
<dbReference type="Gene3D" id="3.40.50.720">
    <property type="entry name" value="NAD(P)-binding Rossmann-like Domain"/>
    <property type="match status" value="2"/>
</dbReference>
<dbReference type="SMART" id="SM00984">
    <property type="entry name" value="UDPG_MGDP_dh_C"/>
    <property type="match status" value="1"/>
</dbReference>
<dbReference type="SUPFAM" id="SSF51735">
    <property type="entry name" value="NAD(P)-binding Rossmann-fold domains"/>
    <property type="match status" value="1"/>
</dbReference>
<dbReference type="PANTHER" id="PTHR43491:SF2">
    <property type="entry name" value="UDP-N-ACETYL-D-MANNOSAMINE DEHYDROGENASE"/>
    <property type="match status" value="1"/>
</dbReference>
<evidence type="ECO:0000256" key="3">
    <source>
        <dbReference type="ARBA" id="ARBA00023027"/>
    </source>
</evidence>
<dbReference type="InterPro" id="IPR001732">
    <property type="entry name" value="UDP-Glc/GDP-Man_DH_N"/>
</dbReference>
<dbReference type="InterPro" id="IPR017476">
    <property type="entry name" value="UDP-Glc/GDP-Man"/>
</dbReference>
<feature type="domain" description="UDP-glucose/GDP-mannose dehydrogenase C-terminal" evidence="5">
    <location>
        <begin position="403"/>
        <end position="500"/>
    </location>
</feature>
<dbReference type="InterPro" id="IPR036220">
    <property type="entry name" value="UDP-Glc/GDP-Man_DH_C_sf"/>
</dbReference>
<gene>
    <name evidence="6" type="primary">capL</name>
    <name evidence="6" type="ORF">GCM10007111_39920</name>
</gene>
<dbReference type="EMBL" id="BMPN01000009">
    <property type="protein sequence ID" value="GGJ74416.1"/>
    <property type="molecule type" value="Genomic_DNA"/>
</dbReference>
<dbReference type="Pfam" id="PF03720">
    <property type="entry name" value="UDPG_MGDP_dh_C"/>
    <property type="match status" value="1"/>
</dbReference>
<organism evidence="6 7">
    <name type="scientific">Virgibacillus kapii</name>
    <dbReference type="NCBI Taxonomy" id="1638645"/>
    <lineage>
        <taxon>Bacteria</taxon>
        <taxon>Bacillati</taxon>
        <taxon>Bacillota</taxon>
        <taxon>Bacilli</taxon>
        <taxon>Bacillales</taxon>
        <taxon>Bacillaceae</taxon>
        <taxon>Virgibacillus</taxon>
    </lineage>
</organism>
<dbReference type="SUPFAM" id="SSF48179">
    <property type="entry name" value="6-phosphogluconate dehydrogenase C-terminal domain-like"/>
    <property type="match status" value="1"/>
</dbReference>
<evidence type="ECO:0000256" key="1">
    <source>
        <dbReference type="ARBA" id="ARBA00006601"/>
    </source>
</evidence>
<dbReference type="PANTHER" id="PTHR43491">
    <property type="entry name" value="UDP-N-ACETYL-D-MANNOSAMINE DEHYDROGENASE"/>
    <property type="match status" value="1"/>
</dbReference>
<name>A0ABQ2DW31_9BACI</name>
<protein>
    <submittedName>
        <fullName evidence="6">UDP-N-acetyl-D-galactosamine dehydrogenase</fullName>
    </submittedName>
</protein>
<dbReference type="InterPro" id="IPR008927">
    <property type="entry name" value="6-PGluconate_DH-like_C_sf"/>
</dbReference>
<evidence type="ECO:0000313" key="6">
    <source>
        <dbReference type="EMBL" id="GGJ74416.1"/>
    </source>
</evidence>
<dbReference type="NCBIfam" id="TIGR03026">
    <property type="entry name" value="NDP-sugDHase"/>
    <property type="match status" value="1"/>
</dbReference>
<dbReference type="InterPro" id="IPR036291">
    <property type="entry name" value="NAD(P)-bd_dom_sf"/>
</dbReference>
<reference evidence="7" key="1">
    <citation type="journal article" date="2019" name="Int. J. Syst. Evol. Microbiol.">
        <title>The Global Catalogue of Microorganisms (GCM) 10K type strain sequencing project: providing services to taxonomists for standard genome sequencing and annotation.</title>
        <authorList>
            <consortium name="The Broad Institute Genomics Platform"/>
            <consortium name="The Broad Institute Genome Sequencing Center for Infectious Disease"/>
            <person name="Wu L."/>
            <person name="Ma J."/>
        </authorList>
    </citation>
    <scope>NUCLEOTIDE SEQUENCE [LARGE SCALE GENOMIC DNA]</scope>
    <source>
        <strain evidence="7">JCM 30071</strain>
    </source>
</reference>
<dbReference type="Pfam" id="PF03721">
    <property type="entry name" value="UDPG_MGDP_dh_N"/>
    <property type="match status" value="1"/>
</dbReference>
<dbReference type="InterPro" id="IPR028359">
    <property type="entry name" value="UDP_ManNAc/GlcNAc_DH"/>
</dbReference>
<dbReference type="Proteomes" id="UP000634435">
    <property type="component" value="Unassembled WGS sequence"/>
</dbReference>
<evidence type="ECO:0000256" key="4">
    <source>
        <dbReference type="PIRNR" id="PIRNR000124"/>
    </source>
</evidence>
<evidence type="ECO:0000313" key="7">
    <source>
        <dbReference type="Proteomes" id="UP000634435"/>
    </source>
</evidence>
<keyword evidence="3" id="KW-0520">NAD</keyword>
<dbReference type="PIRSF" id="PIRSF500136">
    <property type="entry name" value="UDP_ManNAc_DH"/>
    <property type="match status" value="1"/>
</dbReference>
<comment type="caution">
    <text evidence="6">The sequence shown here is derived from an EMBL/GenBank/DDBJ whole genome shotgun (WGS) entry which is preliminary data.</text>
</comment>
<proteinExistence type="inferred from homology"/>
<evidence type="ECO:0000259" key="5">
    <source>
        <dbReference type="SMART" id="SM00984"/>
    </source>
</evidence>
<keyword evidence="7" id="KW-1185">Reference proteome</keyword>
<accession>A0ABQ2DW31</accession>
<dbReference type="Pfam" id="PF00984">
    <property type="entry name" value="UDPG_MGDP_dh"/>
    <property type="match status" value="1"/>
</dbReference>
<comment type="similarity">
    <text evidence="1 4">Belongs to the UDP-glucose/GDP-mannose dehydrogenase family.</text>
</comment>